<evidence type="ECO:0000256" key="17">
    <source>
        <dbReference type="SAM" id="Phobius"/>
    </source>
</evidence>
<keyword evidence="13" id="KW-0407">Ion channel</keyword>
<feature type="region of interest" description="Disordered" evidence="16">
    <location>
        <begin position="171"/>
        <end position="271"/>
    </location>
</feature>
<feature type="transmembrane region" description="Helical" evidence="17">
    <location>
        <begin position="1343"/>
        <end position="1376"/>
    </location>
</feature>
<evidence type="ECO:0000256" key="1">
    <source>
        <dbReference type="ARBA" id="ARBA00004651"/>
    </source>
</evidence>
<feature type="compositionally biased region" description="Low complexity" evidence="16">
    <location>
        <begin position="89"/>
        <end position="114"/>
    </location>
</feature>
<evidence type="ECO:0000256" key="3">
    <source>
        <dbReference type="ARBA" id="ARBA00022475"/>
    </source>
</evidence>
<evidence type="ECO:0000256" key="16">
    <source>
        <dbReference type="SAM" id="MobiDB-lite"/>
    </source>
</evidence>
<evidence type="ECO:0000256" key="15">
    <source>
        <dbReference type="ARBA" id="ARBA00067459"/>
    </source>
</evidence>
<evidence type="ECO:0000313" key="20">
    <source>
        <dbReference type="Proteomes" id="UP000054350"/>
    </source>
</evidence>
<evidence type="ECO:0000256" key="5">
    <source>
        <dbReference type="ARBA" id="ARBA00022673"/>
    </source>
</evidence>
<evidence type="ECO:0000313" key="19">
    <source>
        <dbReference type="EMBL" id="KNE62233.1"/>
    </source>
</evidence>
<dbReference type="InterPro" id="IPR005821">
    <property type="entry name" value="Ion_trans_dom"/>
</dbReference>
<feature type="region of interest" description="Disordered" evidence="16">
    <location>
        <begin position="1"/>
        <end position="154"/>
    </location>
</feature>
<feature type="transmembrane region" description="Helical" evidence="17">
    <location>
        <begin position="1664"/>
        <end position="1683"/>
    </location>
</feature>
<accession>A0A0L0SI95</accession>
<dbReference type="GO" id="GO:0098703">
    <property type="term" value="P:calcium ion import across plasma membrane"/>
    <property type="evidence" value="ECO:0007669"/>
    <property type="project" value="TreeGrafter"/>
</dbReference>
<feature type="region of interest" description="Disordered" evidence="16">
    <location>
        <begin position="585"/>
        <end position="612"/>
    </location>
</feature>
<keyword evidence="2" id="KW-0813">Transport</keyword>
<feature type="domain" description="Ion transport" evidence="18">
    <location>
        <begin position="1191"/>
        <end position="1381"/>
    </location>
</feature>
<evidence type="ECO:0000256" key="14">
    <source>
        <dbReference type="ARBA" id="ARBA00061395"/>
    </source>
</evidence>
<feature type="transmembrane region" description="Helical" evidence="17">
    <location>
        <begin position="1986"/>
        <end position="2004"/>
    </location>
</feature>
<sequence length="2299" mass="248327">MPRRRGRAHPQHGGSGTDDDAASSADPRGHDLAPPAPPAAPPALPAPPIPPLASPSSPAGTRRADAVSSPTLMTPRSPLTIPAPPPPRALMGAAIPLMPIPASASSSPSSSHAPRVPHLPPRPGTAPASGSGDIVAASADHHHPHRPRIRPTDLHLRIYDDSEIRAPAPVRSMSLAAGVRRGSNSNATARQRNLAPPPPSPSSAVSAAPRSPSPLATFQATTASPAETLTRASADSVHRRRGFDRVESMHSLDPAPPRTVSVGATRGSNATRSGFVPDVLVTVANDAEAALTTAVGRLHALSQNFIAQRPVPSPVVMRRATNVSMASSTAATNGGSSSVGSPLVHRVDSISGGAPGAQQLRRRFRRRATIRNRDAWVTASVLAADTGDSVVDVAGMIGSPLRPPPPITDLEAGQGAAAADESAAPALPPRSDAVVVEEVPDEEAAAAAAAVPAPLALTDVSALPSCQAPPPASASALSRGLSALAVRIMGDERNHMHAKVSLMPHRASSTASVKKGGHRRTPSASAMSAISRTSTAPSALSAPLSAVGPVGASPRPGPTSPLAGVPETMGASSHELMASLAGKAVKESPAGSGRASTGVATPRIEVCPPSPTVSTHAQAKPVSPIATAPAPGPALNVVVIVNNIVLLGKSLYLFPPTSAFRQACARLVTSGKTKAATILLLLAQWLAMAVRAWQPNEANKFTLLTSPYELVLIPIFALYTLELGAKLVAFGGLAMPTAPDPDQLEYYALDHDLMPEPATLDDDDAFDDPPTEEADPDAADLPPPLPPRSLTPPPPLPPRPHAALLLKPALRNTFNRLDALAISAFWMYMIVGITTGDAKSTGGGGWGLLWLLRGLAALRPFRFLALTEGMNMILDSLKASRRLLRHVMVFVFFFFVVAAITGVLAFKGSLRRQCLVDLGPKMGGETAVAPTRYCGGYWDADGERRLAPKWPDLEGGFGKNAMAATPEGVVKGYVCPAPQVCMAMQPNPHNGEASFDNIAAALLLVFMVTSTETWSEFLYATMQAEGGWAAVYFVAVIVILGFLLVQLFIAVITESFASVRAQYAERRKLRALEQPPPLPDRPTDSDESDAVPKKDDATGSATLSASMFQSMAVLDSDATATAIMSKPDPNAPPQPALTRFIAALRPRAHVLLKNPIWKLAFFCLTGVYTALSIQVAGLGVKPKWRIAMVPGEVMFTIFFAVDTALGWLAAKSKRAAASDRAWDTLLAVVTVPLLAVPHNRYLTGFQVARTYKLVTAVPPVRKLLTTTTRTFVGIGSVGLFMAVTLAVASTVAMQLFGGVYQGTNQWLHFNEFKSAIVTLFVVMTGDNWTDQVWSSMAVRSGQVVGPVVSAVFFVCCYALFNYVIGNLLVVVILDVFELTDAEKRQRQVQLVEDQAMGKVHLSLTGKLLYKLRQSRWWPTAPRFWHQLVRRSGSPTPAGPNHSDHIMLGETGGGVAGSSDTSLQSSASGSGPRNNNRTSTTDRFLNRKSLTYLSFGDNVLQPTLPRRPSLASNTTTYGITAIARRVVESRVFQALILVSIAGSIVVAAMDTPLRRLHAQQNGSVIGQLGDTFFHFDIAVIAVFGAEFLIKVAALGPLGYLRDPWNVLDLTVLASMAAGLVATDEFGRAVRLLRALRPLRIISYFVTVQSIFAALVFGLPRILSAVLFSLLILIPYALFGMYLFGDGVLMSCNDSSVATRDACIGLFATQANSIAIWTPRVWANAYSSYNFDTFGGALLTLFIFASRESWSTFMASAMAIQGFDGQQPAGSPAEAPGWAWWHSLYFVTFMAVGSLYTLNLFIGVIIRAMDERTGEAFLTPPQKTWANVAKRILSLRPRAVRTPSRSWIAATCLGVQRRFGTYLYSFITFTMTLHVILLSTEHFDQPAWLDKVKENVFLAFVLIYVVELLLRVGAMGPKLFFYQSYWNWYDFGVTVLALVFVAVQIFVDDFYFSRLQKLFLIAYVIRLARRVDGLHTLFQTMGTSIMDISRVFIVLTIVLLFFTLVMQELFGLVRYGANYNDNASFRTPGQALLLLFRLLTGDNWNDVMNDVKVEAPQCLVLGTSYLQTDCGNRYMAFTLFMTFFVSCSYILLNLLIAILINQFDYVFTSKHHQLISEDDLKSFRVTWVELDPTATGRIPQEQIPALLRKLAPPFDFQIYDPDHSVASLLALWHKDPAGLSGVSPMVLNAVEEMDRLELRARRRRFNILHYDLKFKCRNGYLAFQDALMTLCLHVVPIEDYLTFEQYKFRIDELDRVNLHVARVRFAGLFRTAVERRRFKRRQQERLAAAGASTATLVDAAR</sequence>
<proteinExistence type="inferred from homology"/>
<dbReference type="VEuPathDB" id="FungiDB:AMAG_07472"/>
<evidence type="ECO:0000256" key="11">
    <source>
        <dbReference type="ARBA" id="ARBA00023136"/>
    </source>
</evidence>
<keyword evidence="6 17" id="KW-0812">Transmembrane</keyword>
<feature type="transmembrane region" description="Helical" evidence="17">
    <location>
        <begin position="2072"/>
        <end position="2098"/>
    </location>
</feature>
<evidence type="ECO:0000256" key="9">
    <source>
        <dbReference type="ARBA" id="ARBA00022989"/>
    </source>
</evidence>
<dbReference type="Gene3D" id="1.10.238.10">
    <property type="entry name" value="EF-hand"/>
    <property type="match status" value="1"/>
</dbReference>
<feature type="compositionally biased region" description="Pro residues" evidence="16">
    <location>
        <begin position="781"/>
        <end position="797"/>
    </location>
</feature>
<protein>
    <recommendedName>
        <fullName evidence="15">Calcium-channel protein CCH1</fullName>
    </recommendedName>
</protein>
<feature type="transmembrane region" description="Helical" evidence="17">
    <location>
        <begin position="1782"/>
        <end position="1804"/>
    </location>
</feature>
<dbReference type="eggNOG" id="KOG2301">
    <property type="taxonomic scope" value="Eukaryota"/>
</dbReference>
<dbReference type="SUPFAM" id="SSF81324">
    <property type="entry name" value="Voltage-gated potassium channels"/>
    <property type="match status" value="4"/>
</dbReference>
<dbReference type="InterPro" id="IPR050599">
    <property type="entry name" value="VDCC_alpha-1_subunit"/>
</dbReference>
<feature type="transmembrane region" description="Helical" evidence="17">
    <location>
        <begin position="1571"/>
        <end position="1591"/>
    </location>
</feature>
<keyword evidence="10" id="KW-0406">Ion transport</keyword>
<evidence type="ECO:0000256" key="2">
    <source>
        <dbReference type="ARBA" id="ARBA00022448"/>
    </source>
</evidence>
<feature type="region of interest" description="Disordered" evidence="16">
    <location>
        <begin position="502"/>
        <end position="564"/>
    </location>
</feature>
<feature type="compositionally biased region" description="Low complexity" evidence="16">
    <location>
        <begin position="202"/>
        <end position="214"/>
    </location>
</feature>
<keyword evidence="7" id="KW-0106">Calcium</keyword>
<feature type="domain" description="Ion transport" evidence="18">
    <location>
        <begin position="1860"/>
        <end position="2104"/>
    </location>
</feature>
<feature type="transmembrane region" description="Helical" evidence="17">
    <location>
        <begin position="887"/>
        <end position="906"/>
    </location>
</feature>
<feature type="region of interest" description="Disordered" evidence="16">
    <location>
        <begin position="1431"/>
        <end position="1480"/>
    </location>
</feature>
<feature type="transmembrane region" description="Helical" evidence="17">
    <location>
        <begin position="1924"/>
        <end position="1943"/>
    </location>
</feature>
<dbReference type="Gene3D" id="1.10.287.70">
    <property type="match status" value="4"/>
</dbReference>
<feature type="compositionally biased region" description="Acidic residues" evidence="16">
    <location>
        <begin position="759"/>
        <end position="778"/>
    </location>
</feature>
<evidence type="ECO:0000256" key="6">
    <source>
        <dbReference type="ARBA" id="ARBA00022692"/>
    </source>
</evidence>
<comment type="similarity">
    <text evidence="14">Belongs to the calcium channel alpha-1 subunit (TC 1.A.1.11) family.</text>
</comment>
<dbReference type="GO" id="GO:0005891">
    <property type="term" value="C:voltage-gated calcium channel complex"/>
    <property type="evidence" value="ECO:0007669"/>
    <property type="project" value="TreeGrafter"/>
</dbReference>
<feature type="transmembrane region" description="Helical" evidence="17">
    <location>
        <begin position="1271"/>
        <end position="1296"/>
    </location>
</feature>
<feature type="compositionally biased region" description="Polar residues" evidence="16">
    <location>
        <begin position="1457"/>
        <end position="1480"/>
    </location>
</feature>
<dbReference type="GO" id="GO:0008331">
    <property type="term" value="F:high voltage-gated calcium channel activity"/>
    <property type="evidence" value="ECO:0007669"/>
    <property type="project" value="TreeGrafter"/>
</dbReference>
<feature type="compositionally biased region" description="Low complexity" evidence="16">
    <location>
        <begin position="533"/>
        <end position="546"/>
    </location>
</feature>
<keyword evidence="9 17" id="KW-1133">Transmembrane helix</keyword>
<dbReference type="STRING" id="578462.A0A0L0SI95"/>
<reference evidence="20" key="2">
    <citation type="submission" date="2009-11" db="EMBL/GenBank/DDBJ databases">
        <title>The Genome Sequence of Allomyces macrogynus strain ATCC 38327.</title>
        <authorList>
            <consortium name="The Broad Institute Genome Sequencing Platform"/>
            <person name="Russ C."/>
            <person name="Cuomo C."/>
            <person name="Shea T."/>
            <person name="Young S.K."/>
            <person name="Zeng Q."/>
            <person name="Koehrsen M."/>
            <person name="Haas B."/>
            <person name="Borodovsky M."/>
            <person name="Guigo R."/>
            <person name="Alvarado L."/>
            <person name="Berlin A."/>
            <person name="Borenstein D."/>
            <person name="Chen Z."/>
            <person name="Engels R."/>
            <person name="Freedman E."/>
            <person name="Gellesch M."/>
            <person name="Goldberg J."/>
            <person name="Griggs A."/>
            <person name="Gujja S."/>
            <person name="Heiman D."/>
            <person name="Hepburn T."/>
            <person name="Howarth C."/>
            <person name="Jen D."/>
            <person name="Larson L."/>
            <person name="Lewis B."/>
            <person name="Mehta T."/>
            <person name="Park D."/>
            <person name="Pearson M."/>
            <person name="Roberts A."/>
            <person name="Saif S."/>
            <person name="Shenoy N."/>
            <person name="Sisk P."/>
            <person name="Stolte C."/>
            <person name="Sykes S."/>
            <person name="Walk T."/>
            <person name="White J."/>
            <person name="Yandava C."/>
            <person name="Burger G."/>
            <person name="Gray M.W."/>
            <person name="Holland P.W.H."/>
            <person name="King N."/>
            <person name="Lang F.B.F."/>
            <person name="Roger A.J."/>
            <person name="Ruiz-Trillo I."/>
            <person name="Lander E."/>
            <person name="Nusbaum C."/>
        </authorList>
    </citation>
    <scope>NUCLEOTIDE SEQUENCE [LARGE SCALE GENOMIC DNA]</scope>
    <source>
        <strain evidence="20">ATCC 38327</strain>
    </source>
</reference>
<evidence type="ECO:0000256" key="13">
    <source>
        <dbReference type="ARBA" id="ARBA00023303"/>
    </source>
</evidence>
<evidence type="ECO:0000256" key="8">
    <source>
        <dbReference type="ARBA" id="ARBA00022882"/>
    </source>
</evidence>
<dbReference type="Gene3D" id="1.20.120.350">
    <property type="entry name" value="Voltage-gated potassium channels. Chain C"/>
    <property type="match status" value="2"/>
</dbReference>
<dbReference type="FunFam" id="1.10.287.70:FF:000093">
    <property type="entry name" value="Calcium channel subunit Cch1"/>
    <property type="match status" value="1"/>
</dbReference>
<comment type="subcellular location">
    <subcellularLocation>
        <location evidence="1">Cell membrane</location>
        <topology evidence="1">Multi-pass membrane protein</topology>
    </subcellularLocation>
</comment>
<feature type="region of interest" description="Disordered" evidence="16">
    <location>
        <begin position="758"/>
        <end position="797"/>
    </location>
</feature>
<feature type="transmembrane region" description="Helical" evidence="17">
    <location>
        <begin position="1639"/>
        <end position="1657"/>
    </location>
</feature>
<feature type="transmembrane region" description="Helical" evidence="17">
    <location>
        <begin position="1895"/>
        <end position="1912"/>
    </location>
</feature>
<evidence type="ECO:0000256" key="7">
    <source>
        <dbReference type="ARBA" id="ARBA00022837"/>
    </source>
</evidence>
<feature type="compositionally biased region" description="Pro residues" evidence="16">
    <location>
        <begin position="34"/>
        <end position="53"/>
    </location>
</feature>
<keyword evidence="11 17" id="KW-0472">Membrane</keyword>
<dbReference type="Proteomes" id="UP000054350">
    <property type="component" value="Unassembled WGS sequence"/>
</dbReference>
<name>A0A0L0SI95_ALLM3</name>
<feature type="transmembrane region" description="Helical" evidence="17">
    <location>
        <begin position="1159"/>
        <end position="1180"/>
    </location>
</feature>
<dbReference type="PANTHER" id="PTHR45628:SF7">
    <property type="entry name" value="VOLTAGE-DEPENDENT CALCIUM CHANNEL TYPE A SUBUNIT ALPHA-1"/>
    <property type="match status" value="1"/>
</dbReference>
<dbReference type="Pfam" id="PF00520">
    <property type="entry name" value="Ion_trans"/>
    <property type="match status" value="4"/>
</dbReference>
<feature type="compositionally biased region" description="Polar residues" evidence="16">
    <location>
        <begin position="182"/>
        <end position="191"/>
    </location>
</feature>
<feature type="compositionally biased region" description="Polar residues" evidence="16">
    <location>
        <begin position="216"/>
        <end position="233"/>
    </location>
</feature>
<feature type="domain" description="Ion transport" evidence="18">
    <location>
        <begin position="1529"/>
        <end position="1811"/>
    </location>
</feature>
<gene>
    <name evidence="19" type="ORF">AMAG_07472</name>
</gene>
<feature type="compositionally biased region" description="Basic residues" evidence="16">
    <location>
        <begin position="1"/>
        <end position="10"/>
    </location>
</feature>
<feature type="compositionally biased region" description="Polar residues" evidence="16">
    <location>
        <begin position="522"/>
        <end position="532"/>
    </location>
</feature>
<dbReference type="OrthoDB" id="416585at2759"/>
<keyword evidence="20" id="KW-1185">Reference proteome</keyword>
<dbReference type="OMA" id="CMQNGTK"/>
<feature type="domain" description="Ion transport" evidence="18">
    <location>
        <begin position="678"/>
        <end position="1062"/>
    </location>
</feature>
<dbReference type="EMBL" id="GG745339">
    <property type="protein sequence ID" value="KNE62233.1"/>
    <property type="molecule type" value="Genomic_DNA"/>
</dbReference>
<keyword evidence="4" id="KW-0109">Calcium transport</keyword>
<feature type="transmembrane region" description="Helical" evidence="17">
    <location>
        <begin position="1857"/>
        <end position="1875"/>
    </location>
</feature>
<feature type="transmembrane region" description="Helical" evidence="17">
    <location>
        <begin position="1530"/>
        <end position="1548"/>
    </location>
</feature>
<feature type="transmembrane region" description="Helical" evidence="17">
    <location>
        <begin position="1186"/>
        <end position="1210"/>
    </location>
</feature>
<keyword evidence="8" id="KW-0851">Voltage-gated channel</keyword>
<dbReference type="PANTHER" id="PTHR45628">
    <property type="entry name" value="VOLTAGE-DEPENDENT CALCIUM CHANNEL TYPE A SUBUNIT ALPHA-1"/>
    <property type="match status" value="1"/>
</dbReference>
<keyword evidence="3" id="KW-1003">Cell membrane</keyword>
<evidence type="ECO:0000256" key="4">
    <source>
        <dbReference type="ARBA" id="ARBA00022568"/>
    </source>
</evidence>
<feature type="region of interest" description="Disordered" evidence="16">
    <location>
        <begin position="1070"/>
        <end position="1098"/>
    </location>
</feature>
<evidence type="ECO:0000256" key="10">
    <source>
        <dbReference type="ARBA" id="ARBA00023065"/>
    </source>
</evidence>
<keyword evidence="5" id="KW-0107">Calcium channel</keyword>
<evidence type="ECO:0000259" key="18">
    <source>
        <dbReference type="Pfam" id="PF00520"/>
    </source>
</evidence>
<organism evidence="19 20">
    <name type="scientific">Allomyces macrogynus (strain ATCC 38327)</name>
    <name type="common">Allomyces javanicus var. macrogynus</name>
    <dbReference type="NCBI Taxonomy" id="578462"/>
    <lineage>
        <taxon>Eukaryota</taxon>
        <taxon>Fungi</taxon>
        <taxon>Fungi incertae sedis</taxon>
        <taxon>Blastocladiomycota</taxon>
        <taxon>Blastocladiomycetes</taxon>
        <taxon>Blastocladiales</taxon>
        <taxon>Blastocladiaceae</taxon>
        <taxon>Allomyces</taxon>
    </lineage>
</organism>
<feature type="transmembrane region" description="Helical" evidence="17">
    <location>
        <begin position="1029"/>
        <end position="1052"/>
    </location>
</feature>
<evidence type="ECO:0000256" key="12">
    <source>
        <dbReference type="ARBA" id="ARBA00023180"/>
    </source>
</evidence>
<dbReference type="InterPro" id="IPR027359">
    <property type="entry name" value="Volt_channel_dom_sf"/>
</dbReference>
<reference evidence="19 20" key="1">
    <citation type="submission" date="2009-11" db="EMBL/GenBank/DDBJ databases">
        <title>Annotation of Allomyces macrogynus ATCC 38327.</title>
        <authorList>
            <consortium name="The Broad Institute Genome Sequencing Platform"/>
            <person name="Russ C."/>
            <person name="Cuomo C."/>
            <person name="Burger G."/>
            <person name="Gray M.W."/>
            <person name="Holland P.W.H."/>
            <person name="King N."/>
            <person name="Lang F.B.F."/>
            <person name="Roger A.J."/>
            <person name="Ruiz-Trillo I."/>
            <person name="Young S.K."/>
            <person name="Zeng Q."/>
            <person name="Gargeya S."/>
            <person name="Fitzgerald M."/>
            <person name="Haas B."/>
            <person name="Abouelleil A."/>
            <person name="Alvarado L."/>
            <person name="Arachchi H.M."/>
            <person name="Berlin A."/>
            <person name="Chapman S.B."/>
            <person name="Gearin G."/>
            <person name="Goldberg J."/>
            <person name="Griggs A."/>
            <person name="Gujja S."/>
            <person name="Hansen M."/>
            <person name="Heiman D."/>
            <person name="Howarth C."/>
            <person name="Larimer J."/>
            <person name="Lui A."/>
            <person name="MacDonald P.J.P."/>
            <person name="McCowen C."/>
            <person name="Montmayeur A."/>
            <person name="Murphy C."/>
            <person name="Neiman D."/>
            <person name="Pearson M."/>
            <person name="Priest M."/>
            <person name="Roberts A."/>
            <person name="Saif S."/>
            <person name="Shea T."/>
            <person name="Sisk P."/>
            <person name="Stolte C."/>
            <person name="Sykes S."/>
            <person name="Wortman J."/>
            <person name="Nusbaum C."/>
            <person name="Birren B."/>
        </authorList>
    </citation>
    <scope>NUCLEOTIDE SEQUENCE [LARGE SCALE GENOMIC DNA]</scope>
    <source>
        <strain evidence="19 20">ATCC 38327</strain>
    </source>
</reference>
<keyword evidence="12" id="KW-0325">Glycoprotein</keyword>